<comment type="caution">
    <text evidence="6">The sequence shown here is derived from an EMBL/GenBank/DDBJ whole genome shotgun (WGS) entry which is preliminary data.</text>
</comment>
<dbReference type="CDD" id="cd09010">
    <property type="entry name" value="MTAP_SsMTAPII_like_MTIP"/>
    <property type="match status" value="1"/>
</dbReference>
<keyword evidence="7" id="KW-1185">Reference proteome</keyword>
<protein>
    <recommendedName>
        <fullName evidence="4">S-methyl-5'-thioadenosine phosphorylase</fullName>
        <ecNumber evidence="4">2.4.2.28</ecNumber>
    </recommendedName>
    <alternativeName>
        <fullName evidence="4">5'-methylthioadenosine phosphorylase</fullName>
        <shortName evidence="4">MTA phosphorylase</shortName>
        <shortName evidence="4">MTAP</shortName>
        <shortName evidence="4">MTAPase</shortName>
    </alternativeName>
</protein>
<comment type="caution">
    <text evidence="4">Lacks conserved residue(s) required for the propagation of feature annotation.</text>
</comment>
<evidence type="ECO:0000256" key="1">
    <source>
        <dbReference type="ARBA" id="ARBA00022676"/>
    </source>
</evidence>
<dbReference type="SUPFAM" id="SSF53167">
    <property type="entry name" value="Purine and uridine phosphorylases"/>
    <property type="match status" value="1"/>
</dbReference>
<dbReference type="GO" id="GO:0017061">
    <property type="term" value="F:S-methyl-5-thioadenosine phosphorylase activity"/>
    <property type="evidence" value="ECO:0007669"/>
    <property type="project" value="UniProtKB-UniRule"/>
</dbReference>
<dbReference type="AlphaFoldDB" id="A0A1E5R370"/>
<dbReference type="InterPro" id="IPR000845">
    <property type="entry name" value="Nucleoside_phosphorylase_d"/>
</dbReference>
<comment type="subunit">
    <text evidence="4">Homotrimer.</text>
</comment>
<evidence type="ECO:0000313" key="6">
    <source>
        <dbReference type="EMBL" id="OEJ81342.1"/>
    </source>
</evidence>
<dbReference type="OrthoDB" id="431409at2759"/>
<dbReference type="Pfam" id="PF01048">
    <property type="entry name" value="PNP_UDP_1"/>
    <property type="match status" value="1"/>
</dbReference>
<evidence type="ECO:0000256" key="2">
    <source>
        <dbReference type="ARBA" id="ARBA00022679"/>
    </source>
</evidence>
<dbReference type="EC" id="2.4.2.28" evidence="4"/>
<dbReference type="Gene3D" id="3.40.50.1580">
    <property type="entry name" value="Nucleoside phosphorylase domain"/>
    <property type="match status" value="1"/>
</dbReference>
<dbReference type="GO" id="GO:0006166">
    <property type="term" value="P:purine ribonucleoside salvage"/>
    <property type="evidence" value="ECO:0007669"/>
    <property type="project" value="UniProtKB-KW"/>
</dbReference>
<evidence type="ECO:0000256" key="3">
    <source>
        <dbReference type="ARBA" id="ARBA00022726"/>
    </source>
</evidence>
<comment type="function">
    <text evidence="4">Catalyzes the reversible phosphorylation of S-methyl-5'-thioadenosine (MTA) to adenine and 5-methylthioribose-1-phosphate. Involved in the breakdown of MTA, a major by-product of polyamine biosynthesis. Responsible for the first step in the methionine salvage pathway after MTA has been generated from S-adenosylmethionine. Has broad substrate specificity with 6-aminopurine nucleosides as preferred substrates.</text>
</comment>
<dbReference type="InterPro" id="IPR010044">
    <property type="entry name" value="MTAP"/>
</dbReference>
<keyword evidence="3 4" id="KW-0660">Purine salvage</keyword>
<comment type="catalytic activity">
    <reaction evidence="4">
        <text>S-methyl-5'-thioadenosine + phosphate = 5-(methylsulfanyl)-alpha-D-ribose 1-phosphate + adenine</text>
        <dbReference type="Rhea" id="RHEA:11852"/>
        <dbReference type="ChEBI" id="CHEBI:16708"/>
        <dbReference type="ChEBI" id="CHEBI:17509"/>
        <dbReference type="ChEBI" id="CHEBI:43474"/>
        <dbReference type="ChEBI" id="CHEBI:58533"/>
        <dbReference type="EC" id="2.4.2.28"/>
    </reaction>
</comment>
<dbReference type="HAMAP" id="MF_01963">
    <property type="entry name" value="MTAP"/>
    <property type="match status" value="1"/>
</dbReference>
<comment type="pathway">
    <text evidence="4">Amino-acid biosynthesis; L-methionine biosynthesis via salvage pathway; S-methyl-5-thio-alpha-D-ribose 1-phosphate from S-methyl-5'-thioadenosine (phosphorylase route): step 1/1.</text>
</comment>
<feature type="site" description="Important for substrate specificity" evidence="4">
    <location>
        <position position="193"/>
    </location>
</feature>
<keyword evidence="4" id="KW-0539">Nucleus</keyword>
<feature type="domain" description="Nucleoside phosphorylase" evidence="5">
    <location>
        <begin position="15"/>
        <end position="273"/>
    </location>
</feature>
<feature type="binding site" evidence="4">
    <location>
        <position position="214"/>
    </location>
    <ligand>
        <name>substrate</name>
    </ligand>
</feature>
<sequence>MSQTFKDLFPHEITLGIIGGTGLYHISDSPELSELLEFVEEIPVVETPYGNTSSPIYIYKTLKTKETFYVSFLARHGLDHMYSPTSVPYRANIAALKKLKTKNILSFSSVGSLKQECKPTDFVLPDQLIDLTKGLREHSYFNETGIVGHISFGDPFSLELRKFLLNCNEQMKNYSQTLHENGIVYCMEGPQFSTRAESLMYKRMGGDDAKCINMSCVPESKLAKELEINYQIVCMITDYDSWRLDDKAVDIQEVIKNLKENNQNAKIFISNVVSFLDSIDTSVGQKLKGNTLNSISVKNIEHVKHGNQHLSDEGKKRLEYIFPEW</sequence>
<accession>A0A1E5R370</accession>
<evidence type="ECO:0000256" key="4">
    <source>
        <dbReference type="HAMAP-Rule" id="MF_03155"/>
    </source>
</evidence>
<dbReference type="GO" id="GO:0019509">
    <property type="term" value="P:L-methionine salvage from methylthioadenosine"/>
    <property type="evidence" value="ECO:0007669"/>
    <property type="project" value="UniProtKB-UniRule"/>
</dbReference>
<dbReference type="PANTHER" id="PTHR42679">
    <property type="entry name" value="S-METHYL-5'-THIOADENOSINE PHOSPHORYLASE"/>
    <property type="match status" value="1"/>
</dbReference>
<comment type="similarity">
    <text evidence="4">Belongs to the PNP/MTAP phosphorylase family. MTAP subfamily.</text>
</comment>
<dbReference type="UniPathway" id="UPA00904">
    <property type="reaction ID" value="UER00873"/>
</dbReference>
<reference evidence="7" key="1">
    <citation type="journal article" date="2016" name="Genome Announc.">
        <title>Genome sequences of three species of Hanseniaspora isolated from spontaneous wine fermentations.</title>
        <authorList>
            <person name="Sternes P.R."/>
            <person name="Lee D."/>
            <person name="Kutyna D.R."/>
            <person name="Borneman A.R."/>
        </authorList>
    </citation>
    <scope>NUCLEOTIDE SEQUENCE [LARGE SCALE GENOMIC DNA]</scope>
    <source>
        <strain evidence="7">AWRI3578</strain>
    </source>
</reference>
<feature type="binding site" evidence="4">
    <location>
        <begin position="75"/>
        <end position="76"/>
    </location>
    <ligand>
        <name>phosphate</name>
        <dbReference type="ChEBI" id="CHEBI:43474"/>
    </ligand>
</feature>
<keyword evidence="4" id="KW-0963">Cytoplasm</keyword>
<dbReference type="GO" id="GO:0005829">
    <property type="term" value="C:cytosol"/>
    <property type="evidence" value="ECO:0007669"/>
    <property type="project" value="TreeGrafter"/>
</dbReference>
<name>A0A1E5R370_9ASCO</name>
<gene>
    <name evidence="4" type="primary">MEU1</name>
    <name evidence="6" type="ORF">AWRI3578_g3695</name>
</gene>
<evidence type="ECO:0000313" key="7">
    <source>
        <dbReference type="Proteomes" id="UP000095605"/>
    </source>
</evidence>
<proteinExistence type="inferred from homology"/>
<feature type="binding site" evidence="4">
    <location>
        <position position="215"/>
    </location>
    <ligand>
        <name>phosphate</name>
        <dbReference type="ChEBI" id="CHEBI:43474"/>
    </ligand>
</feature>
<keyword evidence="1 4" id="KW-0328">Glycosyltransferase</keyword>
<dbReference type="InterPro" id="IPR035994">
    <property type="entry name" value="Nucleoside_phosphorylase_sf"/>
</dbReference>
<organism evidence="6 7">
    <name type="scientific">Hanseniaspora opuntiae</name>
    <dbReference type="NCBI Taxonomy" id="211096"/>
    <lineage>
        <taxon>Eukaryota</taxon>
        <taxon>Fungi</taxon>
        <taxon>Dikarya</taxon>
        <taxon>Ascomycota</taxon>
        <taxon>Saccharomycotina</taxon>
        <taxon>Saccharomycetes</taxon>
        <taxon>Saccharomycodales</taxon>
        <taxon>Saccharomycodaceae</taxon>
        <taxon>Hanseniaspora</taxon>
    </lineage>
</organism>
<dbReference type="EMBL" id="LPNL01000009">
    <property type="protein sequence ID" value="OEJ81342.1"/>
    <property type="molecule type" value="Genomic_DNA"/>
</dbReference>
<dbReference type="GO" id="GO:0005634">
    <property type="term" value="C:nucleus"/>
    <property type="evidence" value="ECO:0007669"/>
    <property type="project" value="UniProtKB-SubCell"/>
</dbReference>
<keyword evidence="2 4" id="KW-0808">Transferase</keyword>
<feature type="binding site" evidence="4">
    <location>
        <begin position="238"/>
        <end position="240"/>
    </location>
    <ligand>
        <name>substrate</name>
    </ligand>
</feature>
<feature type="site" description="Important for substrate specificity" evidence="4">
    <location>
        <position position="251"/>
    </location>
</feature>
<dbReference type="PANTHER" id="PTHR42679:SF2">
    <property type="entry name" value="S-METHYL-5'-THIOADENOSINE PHOSPHORYLASE"/>
    <property type="match status" value="1"/>
</dbReference>
<dbReference type="Proteomes" id="UP000095605">
    <property type="component" value="Unassembled WGS sequence"/>
</dbReference>
<evidence type="ECO:0000259" key="5">
    <source>
        <dbReference type="Pfam" id="PF01048"/>
    </source>
</evidence>
<comment type="subcellular location">
    <subcellularLocation>
        <location evidence="4">Cytoplasm</location>
    </subcellularLocation>
    <subcellularLocation>
        <location evidence="4">Nucleus</location>
    </subcellularLocation>
</comment>
<feature type="binding site" evidence="4">
    <location>
        <position position="21"/>
    </location>
    <ligand>
        <name>phosphate</name>
        <dbReference type="ChEBI" id="CHEBI:43474"/>
    </ligand>
</feature>